<dbReference type="EMBL" id="JACIBV010000001">
    <property type="protein sequence ID" value="MBB3725027.1"/>
    <property type="molecule type" value="Genomic_DNA"/>
</dbReference>
<dbReference type="GO" id="GO:0032259">
    <property type="term" value="P:methylation"/>
    <property type="evidence" value="ECO:0007669"/>
    <property type="project" value="UniProtKB-KW"/>
</dbReference>
<dbReference type="Gene3D" id="3.50.50.60">
    <property type="entry name" value="FAD/NAD(P)-binding domain"/>
    <property type="match status" value="2"/>
</dbReference>
<feature type="domain" description="FAD/NAD(P)-binding" evidence="5">
    <location>
        <begin position="14"/>
        <end position="300"/>
    </location>
</feature>
<comment type="catalytic activity">
    <reaction evidence="3">
        <text>[thioredoxin]-dithiol + NADP(+) = [thioredoxin]-disulfide + NADPH + H(+)</text>
        <dbReference type="Rhea" id="RHEA:20345"/>
        <dbReference type="Rhea" id="RHEA-COMP:10698"/>
        <dbReference type="Rhea" id="RHEA-COMP:10700"/>
        <dbReference type="ChEBI" id="CHEBI:15378"/>
        <dbReference type="ChEBI" id="CHEBI:29950"/>
        <dbReference type="ChEBI" id="CHEBI:50058"/>
        <dbReference type="ChEBI" id="CHEBI:57783"/>
        <dbReference type="ChEBI" id="CHEBI:58349"/>
        <dbReference type="EC" id="1.8.1.9"/>
    </reaction>
</comment>
<dbReference type="InterPro" id="IPR029063">
    <property type="entry name" value="SAM-dependent_MTases_sf"/>
</dbReference>
<evidence type="ECO:0000256" key="4">
    <source>
        <dbReference type="SAM" id="MobiDB-lite"/>
    </source>
</evidence>
<dbReference type="GO" id="GO:0004791">
    <property type="term" value="F:thioredoxin-disulfide reductase (NADPH) activity"/>
    <property type="evidence" value="ECO:0007669"/>
    <property type="project" value="UniProtKB-EC"/>
</dbReference>
<evidence type="ECO:0000259" key="6">
    <source>
        <dbReference type="Pfam" id="PF13649"/>
    </source>
</evidence>
<accession>A0A7W5VCB9</accession>
<dbReference type="PANTHER" id="PTHR48105">
    <property type="entry name" value="THIOREDOXIN REDUCTASE 1-RELATED-RELATED"/>
    <property type="match status" value="1"/>
</dbReference>
<dbReference type="PRINTS" id="PR00368">
    <property type="entry name" value="FADPNR"/>
</dbReference>
<keyword evidence="8" id="KW-1185">Reference proteome</keyword>
<dbReference type="RefSeq" id="WP_183643795.1">
    <property type="nucleotide sequence ID" value="NZ_JACIBV010000001.1"/>
</dbReference>
<organism evidence="7 8">
    <name type="scientific">Nonomuraea dietziae</name>
    <dbReference type="NCBI Taxonomy" id="65515"/>
    <lineage>
        <taxon>Bacteria</taxon>
        <taxon>Bacillati</taxon>
        <taxon>Actinomycetota</taxon>
        <taxon>Actinomycetes</taxon>
        <taxon>Streptosporangiales</taxon>
        <taxon>Streptosporangiaceae</taxon>
        <taxon>Nonomuraea</taxon>
    </lineage>
</organism>
<dbReference type="Pfam" id="PF07992">
    <property type="entry name" value="Pyr_redox_2"/>
    <property type="match status" value="1"/>
</dbReference>
<evidence type="ECO:0000256" key="2">
    <source>
        <dbReference type="ARBA" id="ARBA00023002"/>
    </source>
</evidence>
<keyword evidence="7" id="KW-0489">Methyltransferase</keyword>
<dbReference type="InterPro" id="IPR023753">
    <property type="entry name" value="FAD/NAD-binding_dom"/>
</dbReference>
<dbReference type="GeneID" id="95396380"/>
<feature type="region of interest" description="Disordered" evidence="4">
    <location>
        <begin position="318"/>
        <end position="349"/>
    </location>
</feature>
<dbReference type="Proteomes" id="UP000579945">
    <property type="component" value="Unassembled WGS sequence"/>
</dbReference>
<sequence>MNAQTEQTGDERRYDVVVVGGGAAGLSGALTLARARRSVLVIDSGQPRNAPAGHVHGYLAREGVSPADLLAAGRAEVSGYGGRIVQGGVVAAERASDGFRVRLDDGSSVVAGRLLVTTGLVDELPDVRGLAERWGREVLHCPYCHGWEVRDQAIGVLADGPLAVHQALLWRQWSSDVTLFLHTQDGLGDDEREQLAARDIAVVEGAVAALEVSDDRLTGVRLADGRVFSREAVVVAPRLTARADVLTGLGLEPTDLEMGGHVVGSYIAADPSGATAVPGLWVAGNVANLTEQVIGAAGAGVRAGAAINADLIDEETRQAVASRRQRAHDTAHDTAHDPAHHHPAHDRRDVTEQEFWDGRYAASDRIWSGDPNAALVREAADLEPGTALDLGCGEGGDAVWLASRGWRVTATDISRVALERAAAHAKQAGVADRIDWQRHDLGASFPEGSFDLVSAHFLHSPGDMPREKILRFAAAAVAPGGVLLIVGHAGFPSWEPEPHPAVHLPTPQEVLESLELPEGQWEVQRCEEYEREQTAPDGRPGTRLDNILRVRRTA</sequence>
<reference evidence="7 8" key="1">
    <citation type="submission" date="2020-08" db="EMBL/GenBank/DDBJ databases">
        <title>Sequencing the genomes of 1000 actinobacteria strains.</title>
        <authorList>
            <person name="Klenk H.-P."/>
        </authorList>
    </citation>
    <scope>NUCLEOTIDE SEQUENCE [LARGE SCALE GENOMIC DNA]</scope>
    <source>
        <strain evidence="7 8">DSM 44320</strain>
    </source>
</reference>
<proteinExistence type="predicted"/>
<feature type="compositionally biased region" description="Basic and acidic residues" evidence="4">
    <location>
        <begin position="327"/>
        <end position="349"/>
    </location>
</feature>
<dbReference type="Pfam" id="PF13649">
    <property type="entry name" value="Methyltransf_25"/>
    <property type="match status" value="1"/>
</dbReference>
<keyword evidence="1" id="KW-0285">Flavoprotein</keyword>
<dbReference type="AlphaFoldDB" id="A0A7W5VCB9"/>
<keyword evidence="2" id="KW-0560">Oxidoreductase</keyword>
<evidence type="ECO:0000259" key="5">
    <source>
        <dbReference type="Pfam" id="PF07992"/>
    </source>
</evidence>
<dbReference type="Gene3D" id="3.40.50.150">
    <property type="entry name" value="Vaccinia Virus protein VP39"/>
    <property type="match status" value="1"/>
</dbReference>
<evidence type="ECO:0000256" key="1">
    <source>
        <dbReference type="ARBA" id="ARBA00022630"/>
    </source>
</evidence>
<dbReference type="PRINTS" id="PR00469">
    <property type="entry name" value="PNDRDTASEII"/>
</dbReference>
<evidence type="ECO:0000313" key="8">
    <source>
        <dbReference type="Proteomes" id="UP000579945"/>
    </source>
</evidence>
<comment type="caution">
    <text evidence="7">The sequence shown here is derived from an EMBL/GenBank/DDBJ whole genome shotgun (WGS) entry which is preliminary data.</text>
</comment>
<evidence type="ECO:0000313" key="7">
    <source>
        <dbReference type="EMBL" id="MBB3725027.1"/>
    </source>
</evidence>
<dbReference type="GO" id="GO:0008168">
    <property type="term" value="F:methyltransferase activity"/>
    <property type="evidence" value="ECO:0007669"/>
    <property type="project" value="UniProtKB-KW"/>
</dbReference>
<dbReference type="CDD" id="cd02440">
    <property type="entry name" value="AdoMet_MTases"/>
    <property type="match status" value="1"/>
</dbReference>
<protein>
    <submittedName>
        <fullName evidence="7">Thioredoxin reductase/SAM-dependent methyltransferase</fullName>
    </submittedName>
</protein>
<dbReference type="InterPro" id="IPR036188">
    <property type="entry name" value="FAD/NAD-bd_sf"/>
</dbReference>
<name>A0A7W5VCB9_9ACTN</name>
<dbReference type="InterPro" id="IPR050097">
    <property type="entry name" value="Ferredoxin-NADP_redctase_2"/>
</dbReference>
<gene>
    <name evidence="7" type="ORF">FHR33_000887</name>
</gene>
<dbReference type="SUPFAM" id="SSF53335">
    <property type="entry name" value="S-adenosyl-L-methionine-dependent methyltransferases"/>
    <property type="match status" value="1"/>
</dbReference>
<keyword evidence="7" id="KW-0808">Transferase</keyword>
<feature type="domain" description="Methyltransferase" evidence="6">
    <location>
        <begin position="388"/>
        <end position="481"/>
    </location>
</feature>
<dbReference type="SUPFAM" id="SSF51905">
    <property type="entry name" value="FAD/NAD(P)-binding domain"/>
    <property type="match status" value="1"/>
</dbReference>
<evidence type="ECO:0000256" key="3">
    <source>
        <dbReference type="ARBA" id="ARBA00048132"/>
    </source>
</evidence>
<dbReference type="InterPro" id="IPR041698">
    <property type="entry name" value="Methyltransf_25"/>
</dbReference>